<name>A0A9P8UFC4_9PEZI</name>
<dbReference type="InterPro" id="IPR002889">
    <property type="entry name" value="WSC_carb-bd"/>
</dbReference>
<organism evidence="4 5">
    <name type="scientific">Truncatella angustata</name>
    <dbReference type="NCBI Taxonomy" id="152316"/>
    <lineage>
        <taxon>Eukaryota</taxon>
        <taxon>Fungi</taxon>
        <taxon>Dikarya</taxon>
        <taxon>Ascomycota</taxon>
        <taxon>Pezizomycotina</taxon>
        <taxon>Sordariomycetes</taxon>
        <taxon>Xylariomycetidae</taxon>
        <taxon>Amphisphaeriales</taxon>
        <taxon>Sporocadaceae</taxon>
        <taxon>Truncatella</taxon>
    </lineage>
</organism>
<dbReference type="EMBL" id="JAGPXC010000007">
    <property type="protein sequence ID" value="KAH6648958.1"/>
    <property type="molecule type" value="Genomic_DNA"/>
</dbReference>
<dbReference type="Proteomes" id="UP000758603">
    <property type="component" value="Unassembled WGS sequence"/>
</dbReference>
<proteinExistence type="predicted"/>
<feature type="domain" description="WSC" evidence="3">
    <location>
        <begin position="31"/>
        <end position="119"/>
    </location>
</feature>
<sequence length="219" mass="21559">MKSFLILLPIAATVLARGSLETSAEDPVIGTDTVHGCYSSVGELKLNKTNEFNARGLCASLCRDADANVAATQGSKCYCGQKYPAASTLVDDSQCDEPCPGYSAEACGGTKFFTIINTGLSLAVDNSTDDSSSSKSSSVAGASSTSTSVASGATVSGTSATATPTASASNGTSSTGSSVGTSSSITASTTAVSQNGAVSQLSLSGLNLAVLGLGAAFLM</sequence>
<comment type="caution">
    <text evidence="4">The sequence shown here is derived from an EMBL/GenBank/DDBJ whole genome shotgun (WGS) entry which is preliminary data.</text>
</comment>
<evidence type="ECO:0000313" key="4">
    <source>
        <dbReference type="EMBL" id="KAH6648958.1"/>
    </source>
</evidence>
<keyword evidence="2" id="KW-0732">Signal</keyword>
<dbReference type="GeneID" id="70136793"/>
<dbReference type="Pfam" id="PF01822">
    <property type="entry name" value="WSC"/>
    <property type="match status" value="1"/>
</dbReference>
<evidence type="ECO:0000256" key="2">
    <source>
        <dbReference type="SAM" id="SignalP"/>
    </source>
</evidence>
<evidence type="ECO:0000256" key="1">
    <source>
        <dbReference type="SAM" id="MobiDB-lite"/>
    </source>
</evidence>
<feature type="chain" id="PRO_5040112683" description="WSC domain-containing protein" evidence="2">
    <location>
        <begin position="17"/>
        <end position="219"/>
    </location>
</feature>
<gene>
    <name evidence="4" type="ORF">BKA67DRAFT_661894</name>
</gene>
<dbReference type="PROSITE" id="PS51212">
    <property type="entry name" value="WSC"/>
    <property type="match status" value="1"/>
</dbReference>
<protein>
    <recommendedName>
        <fullName evidence="3">WSC domain-containing protein</fullName>
    </recommendedName>
</protein>
<feature type="region of interest" description="Disordered" evidence="1">
    <location>
        <begin position="127"/>
        <end position="180"/>
    </location>
</feature>
<dbReference type="OrthoDB" id="2019572at2759"/>
<dbReference type="AlphaFoldDB" id="A0A9P8UFC4"/>
<feature type="compositionally biased region" description="Low complexity" evidence="1">
    <location>
        <begin position="131"/>
        <end position="180"/>
    </location>
</feature>
<dbReference type="SMART" id="SM00321">
    <property type="entry name" value="WSC"/>
    <property type="match status" value="1"/>
</dbReference>
<evidence type="ECO:0000259" key="3">
    <source>
        <dbReference type="PROSITE" id="PS51212"/>
    </source>
</evidence>
<dbReference type="RefSeq" id="XP_045955465.1">
    <property type="nucleotide sequence ID" value="XM_046107902.1"/>
</dbReference>
<evidence type="ECO:0000313" key="5">
    <source>
        <dbReference type="Proteomes" id="UP000758603"/>
    </source>
</evidence>
<keyword evidence="5" id="KW-1185">Reference proteome</keyword>
<reference evidence="4" key="1">
    <citation type="journal article" date="2021" name="Nat. Commun.">
        <title>Genetic determinants of endophytism in the Arabidopsis root mycobiome.</title>
        <authorList>
            <person name="Mesny F."/>
            <person name="Miyauchi S."/>
            <person name="Thiergart T."/>
            <person name="Pickel B."/>
            <person name="Atanasova L."/>
            <person name="Karlsson M."/>
            <person name="Huettel B."/>
            <person name="Barry K.W."/>
            <person name="Haridas S."/>
            <person name="Chen C."/>
            <person name="Bauer D."/>
            <person name="Andreopoulos W."/>
            <person name="Pangilinan J."/>
            <person name="LaButti K."/>
            <person name="Riley R."/>
            <person name="Lipzen A."/>
            <person name="Clum A."/>
            <person name="Drula E."/>
            <person name="Henrissat B."/>
            <person name="Kohler A."/>
            <person name="Grigoriev I.V."/>
            <person name="Martin F.M."/>
            <person name="Hacquard S."/>
        </authorList>
    </citation>
    <scope>NUCLEOTIDE SEQUENCE</scope>
    <source>
        <strain evidence="4">MPI-SDFR-AT-0073</strain>
    </source>
</reference>
<accession>A0A9P8UFC4</accession>
<feature type="signal peptide" evidence="2">
    <location>
        <begin position="1"/>
        <end position="16"/>
    </location>
</feature>